<evidence type="ECO:0000256" key="4">
    <source>
        <dbReference type="ARBA" id="ARBA00023289"/>
    </source>
</evidence>
<keyword evidence="7" id="KW-1185">Reference proteome</keyword>
<proteinExistence type="inferred from homology"/>
<keyword evidence="1" id="KW-0488">Methylation</keyword>
<sequence>MDHAKSPQVVVASDILKYQTWFLKVPIHCEGCRRKVKKVLQRIDGMLQHLRLTSSVFTTTFFLPTPMPQTKGREIPAAAMLKALRPLRRMEFKSNSRPTMMVMMKTKMMGFKLCVHCGRF</sequence>
<reference evidence="6" key="1">
    <citation type="submission" date="2020-09" db="EMBL/GenBank/DDBJ databases">
        <title>Genome-Enabled Discovery of Anthraquinone Biosynthesis in Senna tora.</title>
        <authorList>
            <person name="Kang S.-H."/>
            <person name="Pandey R.P."/>
            <person name="Lee C.-M."/>
            <person name="Sim J.-S."/>
            <person name="Jeong J.-T."/>
            <person name="Choi B.-S."/>
            <person name="Jung M."/>
            <person name="Ginzburg D."/>
            <person name="Zhao K."/>
            <person name="Won S.Y."/>
            <person name="Oh T.-J."/>
            <person name="Yu Y."/>
            <person name="Kim N.-H."/>
            <person name="Lee O.R."/>
            <person name="Lee T.-H."/>
            <person name="Bashyal P."/>
            <person name="Kim T.-S."/>
            <person name="Lee W.-H."/>
            <person name="Kawkins C."/>
            <person name="Kim C.-K."/>
            <person name="Kim J.S."/>
            <person name="Ahn B.O."/>
            <person name="Rhee S.Y."/>
            <person name="Sohng J.K."/>
        </authorList>
    </citation>
    <scope>NUCLEOTIDE SEQUENCE</scope>
    <source>
        <tissue evidence="6">Leaf</tissue>
    </source>
</reference>
<keyword evidence="3" id="KW-0449">Lipoprotein</keyword>
<comment type="caution">
    <text evidence="6">The sequence shown here is derived from an EMBL/GenBank/DDBJ whole genome shotgun (WGS) entry which is preliminary data.</text>
</comment>
<evidence type="ECO:0000256" key="2">
    <source>
        <dbReference type="ARBA" id="ARBA00022723"/>
    </source>
</evidence>
<dbReference type="PANTHER" id="PTHR45868:SF86">
    <property type="entry name" value="HMA DOMAIN-CONTAINING PROTEIN"/>
    <property type="match status" value="1"/>
</dbReference>
<keyword evidence="4" id="KW-0636">Prenylation</keyword>
<dbReference type="GO" id="GO:0046872">
    <property type="term" value="F:metal ion binding"/>
    <property type="evidence" value="ECO:0007669"/>
    <property type="project" value="UniProtKB-KW"/>
</dbReference>
<evidence type="ECO:0000256" key="5">
    <source>
        <dbReference type="ARBA" id="ARBA00024045"/>
    </source>
</evidence>
<dbReference type="OrthoDB" id="689350at2759"/>
<dbReference type="InterPro" id="IPR036163">
    <property type="entry name" value="HMA_dom_sf"/>
</dbReference>
<evidence type="ECO:0000313" key="6">
    <source>
        <dbReference type="EMBL" id="KAF7820009.1"/>
    </source>
</evidence>
<dbReference type="Gene3D" id="3.30.70.100">
    <property type="match status" value="1"/>
</dbReference>
<protein>
    <submittedName>
        <fullName evidence="6">Heavy metal-associated isoprenylated plant protein 35-like</fullName>
    </submittedName>
</protein>
<accession>A0A834WKA5</accession>
<name>A0A834WKA5_9FABA</name>
<evidence type="ECO:0000256" key="3">
    <source>
        <dbReference type="ARBA" id="ARBA00023288"/>
    </source>
</evidence>
<organism evidence="6 7">
    <name type="scientific">Senna tora</name>
    <dbReference type="NCBI Taxonomy" id="362788"/>
    <lineage>
        <taxon>Eukaryota</taxon>
        <taxon>Viridiplantae</taxon>
        <taxon>Streptophyta</taxon>
        <taxon>Embryophyta</taxon>
        <taxon>Tracheophyta</taxon>
        <taxon>Spermatophyta</taxon>
        <taxon>Magnoliopsida</taxon>
        <taxon>eudicotyledons</taxon>
        <taxon>Gunneridae</taxon>
        <taxon>Pentapetalae</taxon>
        <taxon>rosids</taxon>
        <taxon>fabids</taxon>
        <taxon>Fabales</taxon>
        <taxon>Fabaceae</taxon>
        <taxon>Caesalpinioideae</taxon>
        <taxon>Cassia clade</taxon>
        <taxon>Senna</taxon>
    </lineage>
</organism>
<evidence type="ECO:0000313" key="7">
    <source>
        <dbReference type="Proteomes" id="UP000634136"/>
    </source>
</evidence>
<dbReference type="Proteomes" id="UP000634136">
    <property type="component" value="Unassembled WGS sequence"/>
</dbReference>
<dbReference type="PANTHER" id="PTHR45868">
    <property type="entry name" value="HEAVY METAL-ASSOCIATED ISOPRENYLATED PLANT PROTEIN 33-RELATED"/>
    <property type="match status" value="1"/>
</dbReference>
<dbReference type="SUPFAM" id="SSF55008">
    <property type="entry name" value="HMA, heavy metal-associated domain"/>
    <property type="match status" value="1"/>
</dbReference>
<comment type="similarity">
    <text evidence="5">Belongs to the HIPP family.</text>
</comment>
<dbReference type="InterPro" id="IPR006121">
    <property type="entry name" value="HMA_dom"/>
</dbReference>
<dbReference type="CDD" id="cd00371">
    <property type="entry name" value="HMA"/>
    <property type="match status" value="1"/>
</dbReference>
<keyword evidence="2" id="KW-0479">Metal-binding</keyword>
<dbReference type="AlphaFoldDB" id="A0A834WKA5"/>
<evidence type="ECO:0000256" key="1">
    <source>
        <dbReference type="ARBA" id="ARBA00022481"/>
    </source>
</evidence>
<dbReference type="EMBL" id="JAAIUW010000008">
    <property type="protein sequence ID" value="KAF7820009.1"/>
    <property type="molecule type" value="Genomic_DNA"/>
</dbReference>
<gene>
    <name evidence="6" type="ORF">G2W53_025464</name>
</gene>